<dbReference type="InterPro" id="IPR036388">
    <property type="entry name" value="WH-like_DNA-bd_sf"/>
</dbReference>
<protein>
    <submittedName>
        <fullName evidence="5">Putative transcriptional regulator of pyridoxine metabolism</fullName>
    </submittedName>
</protein>
<dbReference type="Gene3D" id="1.10.10.10">
    <property type="entry name" value="Winged helix-like DNA-binding domain superfamily/Winged helix DNA-binding domain"/>
    <property type="match status" value="1"/>
</dbReference>
<sequence>MPRLPIAIDPTDKLPVYRQVVDQITQLIRSGKLAPGDRLPPERDLAAALGVARGTIKQAYDTLVQQRLVVATQGRGSFVAGLARPEPSDRRQRAVSDILELICRLEEMRFTHREIANLFTALLAQREELTSRLSIAIVDCNPEALAIYHHQIALLSHLQVKEHLLGSLAAADRPAGILASYDLIVTTLNHHEELCRLVPDLADRLVPVAVSPSSATLIALGRIPTGRPIGALYQSERFCGIIEHWLRRFGLTDPLHGFALPDPQSRPDAPSSRPADDDAVEAFDRFLRGLATLIVPPGYALQLPGRFMGALQRFRENGGLLVHFDYQIDPGSLLHLEERLKLLLQHPIIDGRKTA</sequence>
<dbReference type="EMBL" id="QOQW01000002">
    <property type="protein sequence ID" value="RCK81409.1"/>
    <property type="molecule type" value="Genomic_DNA"/>
</dbReference>
<accession>A0A367ZUL2</accession>
<dbReference type="SUPFAM" id="SSF46785">
    <property type="entry name" value="Winged helix' DNA-binding domain"/>
    <property type="match status" value="1"/>
</dbReference>
<reference evidence="5 6" key="1">
    <citation type="submission" date="2018-05" db="EMBL/GenBank/DDBJ databases">
        <title>A metagenomic window into the 2 km-deep terrestrial subsurface aquifer revealed taxonomically and functionally diverse microbial community comprising novel uncultured bacterial lineages.</title>
        <authorList>
            <person name="Kadnikov V.V."/>
            <person name="Mardanov A.V."/>
            <person name="Beletsky A.V."/>
            <person name="Banks D."/>
            <person name="Pimenov N.V."/>
            <person name="Frank Y.A."/>
            <person name="Karnachuk O.V."/>
            <person name="Ravin N.V."/>
        </authorList>
    </citation>
    <scope>NUCLEOTIDE SEQUENCE [LARGE SCALE GENOMIC DNA]</scope>
    <source>
        <strain evidence="5">BY5</strain>
    </source>
</reference>
<dbReference type="InterPro" id="IPR036390">
    <property type="entry name" value="WH_DNA-bd_sf"/>
</dbReference>
<dbReference type="SMART" id="SM00345">
    <property type="entry name" value="HTH_GNTR"/>
    <property type="match status" value="1"/>
</dbReference>
<dbReference type="AlphaFoldDB" id="A0A367ZUL2"/>
<dbReference type="PRINTS" id="PR00035">
    <property type="entry name" value="HTHGNTR"/>
</dbReference>
<dbReference type="CDD" id="cd07377">
    <property type="entry name" value="WHTH_GntR"/>
    <property type="match status" value="1"/>
</dbReference>
<keyword evidence="2" id="KW-0238">DNA-binding</keyword>
<dbReference type="Proteomes" id="UP000252355">
    <property type="component" value="Unassembled WGS sequence"/>
</dbReference>
<dbReference type="PANTHER" id="PTHR38445">
    <property type="entry name" value="HTH-TYPE TRANSCRIPTIONAL REPRESSOR YTRA"/>
    <property type="match status" value="1"/>
</dbReference>
<dbReference type="PANTHER" id="PTHR38445:SF9">
    <property type="entry name" value="HTH-TYPE TRANSCRIPTIONAL REPRESSOR YTRA"/>
    <property type="match status" value="1"/>
</dbReference>
<dbReference type="PROSITE" id="PS50949">
    <property type="entry name" value="HTH_GNTR"/>
    <property type="match status" value="1"/>
</dbReference>
<feature type="domain" description="HTH gntR-type" evidence="4">
    <location>
        <begin position="14"/>
        <end position="82"/>
    </location>
</feature>
<dbReference type="InterPro" id="IPR000524">
    <property type="entry name" value="Tscrpt_reg_HTH_GntR"/>
</dbReference>
<evidence type="ECO:0000313" key="6">
    <source>
        <dbReference type="Proteomes" id="UP000252355"/>
    </source>
</evidence>
<dbReference type="GO" id="GO:0003700">
    <property type="term" value="F:DNA-binding transcription factor activity"/>
    <property type="evidence" value="ECO:0007669"/>
    <property type="project" value="InterPro"/>
</dbReference>
<organism evidence="5 6">
    <name type="scientific">Candidatus Ozemobacter sibiricus</name>
    <dbReference type="NCBI Taxonomy" id="2268124"/>
    <lineage>
        <taxon>Bacteria</taxon>
        <taxon>Candidatus Ozemobacteria</taxon>
        <taxon>Candidatus Ozemobacterales</taxon>
        <taxon>Candidatus Ozemobacteraceae</taxon>
        <taxon>Candidatus Ozemobacter</taxon>
    </lineage>
</organism>
<gene>
    <name evidence="5" type="ORF">OZSIB_2278</name>
</gene>
<evidence type="ECO:0000259" key="4">
    <source>
        <dbReference type="PROSITE" id="PS50949"/>
    </source>
</evidence>
<comment type="caution">
    <text evidence="5">The sequence shown here is derived from an EMBL/GenBank/DDBJ whole genome shotgun (WGS) entry which is preliminary data.</text>
</comment>
<evidence type="ECO:0000256" key="3">
    <source>
        <dbReference type="ARBA" id="ARBA00023163"/>
    </source>
</evidence>
<evidence type="ECO:0000256" key="2">
    <source>
        <dbReference type="ARBA" id="ARBA00023125"/>
    </source>
</evidence>
<name>A0A367ZUL2_9BACT</name>
<dbReference type="GO" id="GO:0003677">
    <property type="term" value="F:DNA binding"/>
    <property type="evidence" value="ECO:0007669"/>
    <property type="project" value="UniProtKB-KW"/>
</dbReference>
<dbReference type="Pfam" id="PF00392">
    <property type="entry name" value="GntR"/>
    <property type="match status" value="1"/>
</dbReference>
<evidence type="ECO:0000256" key="1">
    <source>
        <dbReference type="ARBA" id="ARBA00023015"/>
    </source>
</evidence>
<keyword evidence="1" id="KW-0805">Transcription regulation</keyword>
<proteinExistence type="predicted"/>
<keyword evidence="3" id="KW-0804">Transcription</keyword>
<evidence type="ECO:0000313" key="5">
    <source>
        <dbReference type="EMBL" id="RCK81409.1"/>
    </source>
</evidence>